<dbReference type="SUPFAM" id="SSF53474">
    <property type="entry name" value="alpha/beta-Hydrolases"/>
    <property type="match status" value="1"/>
</dbReference>
<dbReference type="KEGG" id="snan:I6N98_01455"/>
<dbReference type="Pfam" id="PF00561">
    <property type="entry name" value="Abhydrolase_1"/>
    <property type="match status" value="1"/>
</dbReference>
<dbReference type="RefSeq" id="WP_198570062.1">
    <property type="nucleotide sequence ID" value="NZ_CP066167.1"/>
</dbReference>
<protein>
    <submittedName>
        <fullName evidence="2">Alpha/beta fold hydrolase</fullName>
    </submittedName>
</protein>
<dbReference type="PRINTS" id="PR00111">
    <property type="entry name" value="ABHYDROLASE"/>
</dbReference>
<dbReference type="Proteomes" id="UP000596063">
    <property type="component" value="Chromosome"/>
</dbReference>
<keyword evidence="2" id="KW-0378">Hydrolase</keyword>
<dbReference type="GO" id="GO:0016787">
    <property type="term" value="F:hydrolase activity"/>
    <property type="evidence" value="ECO:0007669"/>
    <property type="project" value="UniProtKB-KW"/>
</dbReference>
<dbReference type="Gene3D" id="3.40.50.1820">
    <property type="entry name" value="alpha/beta hydrolase"/>
    <property type="match status" value="1"/>
</dbReference>
<reference evidence="2 3" key="1">
    <citation type="submission" date="2020-12" db="EMBL/GenBank/DDBJ databases">
        <authorList>
            <person name="Shan Y."/>
        </authorList>
    </citation>
    <scope>NUCLEOTIDE SEQUENCE [LARGE SCALE GENOMIC DNA]</scope>
    <source>
        <strain evidence="3">csc3.9</strain>
    </source>
</reference>
<dbReference type="InterPro" id="IPR000073">
    <property type="entry name" value="AB_hydrolase_1"/>
</dbReference>
<sequence>MTMNGALPDENYAHCPNGYRIHYIDKGDGPVVVFLHGSGPGASGYSNFKDNYPVFVENGYRCIVPDLIGFGFSDKPDDVQHPLSFFVECVKQTLDLAGVEECVVVGNSLGGAVAIGLALEHPDLVKKLIVMAPGGMSQTEEYFAMPGMQKMFEVYGSGETITPAMMKEFFSAALVHDPKSVTDELIAERAQIMEIMNGHVMITMQIPYLVERLPELQCPVLGFWGTDDRMMPDSGILGFAKNCANLKLLLISECGHWVMVEHRELFNKECLEFIADDKGAK</sequence>
<dbReference type="InterPro" id="IPR029058">
    <property type="entry name" value="AB_hydrolase_fold"/>
</dbReference>
<name>A0A7T4R182_9GAMM</name>
<evidence type="ECO:0000259" key="1">
    <source>
        <dbReference type="Pfam" id="PF00561"/>
    </source>
</evidence>
<feature type="domain" description="AB hydrolase-1" evidence="1">
    <location>
        <begin position="30"/>
        <end position="262"/>
    </location>
</feature>
<dbReference type="EMBL" id="CP066167">
    <property type="protein sequence ID" value="QQD18571.1"/>
    <property type="molecule type" value="Genomic_DNA"/>
</dbReference>
<accession>A0A7T4R182</accession>
<dbReference type="PANTHER" id="PTHR43689">
    <property type="entry name" value="HYDROLASE"/>
    <property type="match status" value="1"/>
</dbReference>
<evidence type="ECO:0000313" key="2">
    <source>
        <dbReference type="EMBL" id="QQD18571.1"/>
    </source>
</evidence>
<gene>
    <name evidence="2" type="ORF">I6N98_01455</name>
</gene>
<proteinExistence type="predicted"/>
<keyword evidence="3" id="KW-1185">Reference proteome</keyword>
<dbReference type="AlphaFoldDB" id="A0A7T4R182"/>
<organism evidence="2 3">
    <name type="scientific">Spongiibacter nanhainus</name>
    <dbReference type="NCBI Taxonomy" id="2794344"/>
    <lineage>
        <taxon>Bacteria</taxon>
        <taxon>Pseudomonadati</taxon>
        <taxon>Pseudomonadota</taxon>
        <taxon>Gammaproteobacteria</taxon>
        <taxon>Cellvibrionales</taxon>
        <taxon>Spongiibacteraceae</taxon>
        <taxon>Spongiibacter</taxon>
    </lineage>
</organism>
<dbReference type="PANTHER" id="PTHR43689:SF8">
    <property type="entry name" value="ALPHA_BETA-HYDROLASES SUPERFAMILY PROTEIN"/>
    <property type="match status" value="1"/>
</dbReference>
<evidence type="ECO:0000313" key="3">
    <source>
        <dbReference type="Proteomes" id="UP000596063"/>
    </source>
</evidence>